<organism evidence="1">
    <name type="scientific">marine metagenome</name>
    <dbReference type="NCBI Taxonomy" id="408172"/>
    <lineage>
        <taxon>unclassified sequences</taxon>
        <taxon>metagenomes</taxon>
        <taxon>ecological metagenomes</taxon>
    </lineage>
</organism>
<sequence length="116" mass="12898">MAEADYWRFVIHHYMDRFQNWEALPTPAGSAPSAVAAQVGDLSLFALAVGPPFSTEGACPRNAREQVSRRTVARFPEQDLCILSRGGKMARLAITCNSHRRAKPTIEEKRRGVNQS</sequence>
<proteinExistence type="predicted"/>
<evidence type="ECO:0000313" key="1">
    <source>
        <dbReference type="EMBL" id="SUZ68791.1"/>
    </source>
</evidence>
<gene>
    <name evidence="1" type="ORF">METZ01_LOCUS21645</name>
</gene>
<protein>
    <submittedName>
        <fullName evidence="1">Uncharacterized protein</fullName>
    </submittedName>
</protein>
<reference evidence="1" key="1">
    <citation type="submission" date="2018-05" db="EMBL/GenBank/DDBJ databases">
        <authorList>
            <person name="Lanie J.A."/>
            <person name="Ng W.-L."/>
            <person name="Kazmierczak K.M."/>
            <person name="Andrzejewski T.M."/>
            <person name="Davidsen T.M."/>
            <person name="Wayne K.J."/>
            <person name="Tettelin H."/>
            <person name="Glass J.I."/>
            <person name="Rusch D."/>
            <person name="Podicherti R."/>
            <person name="Tsui H.-C.T."/>
            <person name="Winkler M.E."/>
        </authorList>
    </citation>
    <scope>NUCLEOTIDE SEQUENCE</scope>
</reference>
<dbReference type="AlphaFoldDB" id="A0A381PP41"/>
<accession>A0A381PP41</accession>
<dbReference type="EMBL" id="UINC01001043">
    <property type="protein sequence ID" value="SUZ68791.1"/>
    <property type="molecule type" value="Genomic_DNA"/>
</dbReference>
<name>A0A381PP41_9ZZZZ</name>